<name>A0ABW2LXK1_9FLAO</name>
<gene>
    <name evidence="3" type="ORF">ACFQO9_11330</name>
</gene>
<dbReference type="EMBL" id="JBHTCR010000004">
    <property type="protein sequence ID" value="MFC7347309.1"/>
    <property type="molecule type" value="Genomic_DNA"/>
</dbReference>
<evidence type="ECO:0000313" key="3">
    <source>
        <dbReference type="EMBL" id="MFC7347309.1"/>
    </source>
</evidence>
<dbReference type="Proteomes" id="UP001596550">
    <property type="component" value="Unassembled WGS sequence"/>
</dbReference>
<comment type="caution">
    <text evidence="3">The sequence shown here is derived from an EMBL/GenBank/DDBJ whole genome shotgun (WGS) entry which is preliminary data.</text>
</comment>
<feature type="region of interest" description="Disordered" evidence="2">
    <location>
        <begin position="243"/>
        <end position="281"/>
    </location>
</feature>
<accession>A0ABW2LXK1</accession>
<sequence>MKITKANLEKLHKALGLQDVQVVDDEKEADEFNEETIINNFLQPKEQIFRQKWDSEVLPEKLKAEAGKFGGILKNNIKKLSNGNIKASDLEGKTDEESLQIFVEFLQKDKDTSTDGLRQQIKELAESNSAELEKLKNDYEGKLSQKDKETNDIFIENYLGDLVGQIPLIGDDNKAKISVLKNAIESQYSPVWNREKKDLELREKENPERFAMLDQNTILNTKSFAENMFKGLGMIKTDMSNERATDHVDTGNQNQQHQTQQQQSTGLGFQAFEEAFNKSSN</sequence>
<feature type="coiled-coil region" evidence="1">
    <location>
        <begin position="118"/>
        <end position="152"/>
    </location>
</feature>
<keyword evidence="4" id="KW-1185">Reference proteome</keyword>
<proteinExistence type="predicted"/>
<organism evidence="3 4">
    <name type="scientific">Chryseobacterium zhengzhouense</name>
    <dbReference type="NCBI Taxonomy" id="1636086"/>
    <lineage>
        <taxon>Bacteria</taxon>
        <taxon>Pseudomonadati</taxon>
        <taxon>Bacteroidota</taxon>
        <taxon>Flavobacteriia</taxon>
        <taxon>Flavobacteriales</taxon>
        <taxon>Weeksellaceae</taxon>
        <taxon>Chryseobacterium group</taxon>
        <taxon>Chryseobacterium</taxon>
    </lineage>
</organism>
<keyword evidence="1" id="KW-0175">Coiled coil</keyword>
<evidence type="ECO:0008006" key="5">
    <source>
        <dbReference type="Google" id="ProtNLM"/>
    </source>
</evidence>
<evidence type="ECO:0000256" key="1">
    <source>
        <dbReference type="SAM" id="Coils"/>
    </source>
</evidence>
<protein>
    <recommendedName>
        <fullName evidence="5">DUF4355 domain-containing protein</fullName>
    </recommendedName>
</protein>
<dbReference type="RefSeq" id="WP_378178592.1">
    <property type="nucleotide sequence ID" value="NZ_JBHTCR010000004.1"/>
</dbReference>
<evidence type="ECO:0000256" key="2">
    <source>
        <dbReference type="SAM" id="MobiDB-lite"/>
    </source>
</evidence>
<feature type="compositionally biased region" description="Low complexity" evidence="2">
    <location>
        <begin position="252"/>
        <end position="263"/>
    </location>
</feature>
<evidence type="ECO:0000313" key="4">
    <source>
        <dbReference type="Proteomes" id="UP001596550"/>
    </source>
</evidence>
<reference evidence="4" key="1">
    <citation type="journal article" date="2019" name="Int. J. Syst. Evol. Microbiol.">
        <title>The Global Catalogue of Microorganisms (GCM) 10K type strain sequencing project: providing services to taxonomists for standard genome sequencing and annotation.</title>
        <authorList>
            <consortium name="The Broad Institute Genomics Platform"/>
            <consortium name="The Broad Institute Genome Sequencing Center for Infectious Disease"/>
            <person name="Wu L."/>
            <person name="Ma J."/>
        </authorList>
    </citation>
    <scope>NUCLEOTIDE SEQUENCE [LARGE SCALE GENOMIC DNA]</scope>
    <source>
        <strain evidence="4">CCUG 54781</strain>
    </source>
</reference>